<protein>
    <recommendedName>
        <fullName evidence="3">LPS-assembly lipoprotein</fullName>
    </recommendedName>
</protein>
<reference evidence="1" key="2">
    <citation type="submission" date="2020-09" db="EMBL/GenBank/DDBJ databases">
        <authorList>
            <person name="Sun Q."/>
            <person name="Kim S."/>
        </authorList>
    </citation>
    <scope>NUCLEOTIDE SEQUENCE</scope>
    <source>
        <strain evidence="1">KCTC 42651</strain>
    </source>
</reference>
<dbReference type="GO" id="GO:0043165">
    <property type="term" value="P:Gram-negative-bacterium-type cell outer membrane assembly"/>
    <property type="evidence" value="ECO:0007669"/>
    <property type="project" value="InterPro"/>
</dbReference>
<dbReference type="Gene3D" id="3.30.160.150">
    <property type="entry name" value="Lipoprotein like domain"/>
    <property type="match status" value="1"/>
</dbReference>
<gene>
    <name evidence="1" type="ORF">GCM10017083_01730</name>
</gene>
<dbReference type="InterPro" id="IPR007485">
    <property type="entry name" value="LPS_assembly_LptE"/>
</dbReference>
<dbReference type="Pfam" id="PF04390">
    <property type="entry name" value="LptE"/>
    <property type="match status" value="1"/>
</dbReference>
<dbReference type="RefSeq" id="WP_189987012.1">
    <property type="nucleotide sequence ID" value="NZ_BMZS01000001.1"/>
</dbReference>
<reference evidence="1" key="1">
    <citation type="journal article" date="2014" name="Int. J. Syst. Evol. Microbiol.">
        <title>Complete genome sequence of Corynebacterium casei LMG S-19264T (=DSM 44701T), isolated from a smear-ripened cheese.</title>
        <authorList>
            <consortium name="US DOE Joint Genome Institute (JGI-PGF)"/>
            <person name="Walter F."/>
            <person name="Albersmeier A."/>
            <person name="Kalinowski J."/>
            <person name="Ruckert C."/>
        </authorList>
    </citation>
    <scope>NUCLEOTIDE SEQUENCE</scope>
    <source>
        <strain evidence="1">KCTC 42651</strain>
    </source>
</reference>
<dbReference type="Proteomes" id="UP000630353">
    <property type="component" value="Unassembled WGS sequence"/>
</dbReference>
<evidence type="ECO:0000313" key="1">
    <source>
        <dbReference type="EMBL" id="GHD39649.1"/>
    </source>
</evidence>
<sequence length="171" mass="18611">MGWPGTVGRRSLLGMLPALLAGCGFQPLYGSGRGGPAATPEMAQISIPPIPDRAGQMLRNELRDRLVPTGLPDKPRWRLDVSFKETKNDLVILRDATATFAKYVGDAKWVLVDLATDAPATKGQSRRIASYSISSSEFASLQAEEDARRRVVTGIAEDIRLRLGLFFKRGG</sequence>
<comment type="caution">
    <text evidence="1">The sequence shown here is derived from an EMBL/GenBank/DDBJ whole genome shotgun (WGS) entry which is preliminary data.</text>
</comment>
<organism evidence="1 2">
    <name type="scientific">Thalassobaculum fulvum</name>
    <dbReference type="NCBI Taxonomy" id="1633335"/>
    <lineage>
        <taxon>Bacteria</taxon>
        <taxon>Pseudomonadati</taxon>
        <taxon>Pseudomonadota</taxon>
        <taxon>Alphaproteobacteria</taxon>
        <taxon>Rhodospirillales</taxon>
        <taxon>Thalassobaculaceae</taxon>
        <taxon>Thalassobaculum</taxon>
    </lineage>
</organism>
<dbReference type="GO" id="GO:0019867">
    <property type="term" value="C:outer membrane"/>
    <property type="evidence" value="ECO:0007669"/>
    <property type="project" value="InterPro"/>
</dbReference>
<dbReference type="EMBL" id="BMZS01000001">
    <property type="protein sequence ID" value="GHD39649.1"/>
    <property type="molecule type" value="Genomic_DNA"/>
</dbReference>
<proteinExistence type="predicted"/>
<evidence type="ECO:0000313" key="2">
    <source>
        <dbReference type="Proteomes" id="UP000630353"/>
    </source>
</evidence>
<dbReference type="AlphaFoldDB" id="A0A918XNI7"/>
<accession>A0A918XNI7</accession>
<keyword evidence="2" id="KW-1185">Reference proteome</keyword>
<evidence type="ECO:0008006" key="3">
    <source>
        <dbReference type="Google" id="ProtNLM"/>
    </source>
</evidence>
<name>A0A918XNI7_9PROT</name>